<protein>
    <submittedName>
        <fullName evidence="8">Formate/nitrite transporter</fullName>
    </submittedName>
</protein>
<evidence type="ECO:0000313" key="8">
    <source>
        <dbReference type="EMBL" id="SFO04379.1"/>
    </source>
</evidence>
<feature type="transmembrane region" description="Helical" evidence="7">
    <location>
        <begin position="167"/>
        <end position="187"/>
    </location>
</feature>
<feature type="transmembrane region" description="Helical" evidence="7">
    <location>
        <begin position="106"/>
        <end position="129"/>
    </location>
</feature>
<dbReference type="GO" id="GO:0015499">
    <property type="term" value="F:formate transmembrane transporter activity"/>
    <property type="evidence" value="ECO:0007669"/>
    <property type="project" value="TreeGrafter"/>
</dbReference>
<comment type="similarity">
    <text evidence="6">Belongs to the FNT transporter (TC 1.A.16) family.</text>
</comment>
<evidence type="ECO:0000256" key="5">
    <source>
        <dbReference type="ARBA" id="ARBA00023136"/>
    </source>
</evidence>
<dbReference type="PANTHER" id="PTHR30520:SF6">
    <property type="entry name" value="FORMATE_NITRATE FAMILY TRANSPORTER (EUROFUNG)"/>
    <property type="match status" value="1"/>
</dbReference>
<dbReference type="Proteomes" id="UP000183642">
    <property type="component" value="Unassembled WGS sequence"/>
</dbReference>
<evidence type="ECO:0000256" key="2">
    <source>
        <dbReference type="ARBA" id="ARBA00022448"/>
    </source>
</evidence>
<keyword evidence="5 7" id="KW-0472">Membrane</keyword>
<feature type="transmembrane region" description="Helical" evidence="7">
    <location>
        <begin position="239"/>
        <end position="262"/>
    </location>
</feature>
<dbReference type="PANTHER" id="PTHR30520">
    <property type="entry name" value="FORMATE TRANSPORTER-RELATED"/>
    <property type="match status" value="1"/>
</dbReference>
<dbReference type="OrthoDB" id="9786493at2"/>
<dbReference type="Pfam" id="PF01226">
    <property type="entry name" value="Form_Nir_trans"/>
    <property type="match status" value="1"/>
</dbReference>
<keyword evidence="3 7" id="KW-0812">Transmembrane</keyword>
<gene>
    <name evidence="8" type="ORF">SAMN05660359_01164</name>
</gene>
<dbReference type="InterPro" id="IPR000292">
    <property type="entry name" value="For/NO2_transpt"/>
</dbReference>
<dbReference type="EMBL" id="FOWE01000002">
    <property type="protein sequence ID" value="SFO04379.1"/>
    <property type="molecule type" value="Genomic_DNA"/>
</dbReference>
<evidence type="ECO:0000256" key="1">
    <source>
        <dbReference type="ARBA" id="ARBA00004141"/>
    </source>
</evidence>
<keyword evidence="9" id="KW-1185">Reference proteome</keyword>
<dbReference type="InterPro" id="IPR024002">
    <property type="entry name" value="For/NO2_transpt_CS"/>
</dbReference>
<dbReference type="PROSITE" id="PS01006">
    <property type="entry name" value="FORMATE_NITRITE_TP_2"/>
    <property type="match status" value="1"/>
</dbReference>
<evidence type="ECO:0000313" key="9">
    <source>
        <dbReference type="Proteomes" id="UP000183642"/>
    </source>
</evidence>
<reference evidence="9" key="1">
    <citation type="submission" date="2016-10" db="EMBL/GenBank/DDBJ databases">
        <authorList>
            <person name="Varghese N."/>
            <person name="Submissions S."/>
        </authorList>
    </citation>
    <scope>NUCLEOTIDE SEQUENCE [LARGE SCALE GENOMIC DNA]</scope>
    <source>
        <strain evidence="9">DSM 43161</strain>
    </source>
</reference>
<keyword evidence="2" id="KW-0813">Transport</keyword>
<evidence type="ECO:0000256" key="7">
    <source>
        <dbReference type="SAM" id="Phobius"/>
    </source>
</evidence>
<sequence>MTAKEPAEIAKVAAATGAKKVHRTWDRVLVSAFLAGAYISFGALVAITVSSGLDPETWGTLPTLFMGAAFTLGLVLVLIAGSDLATGNMMLVPLGAMNGKINVADVVRNVTLVLVGNLLGALFVAYFLAVSTGVIGDADSTGSAQLTFTRLAEIADGKTHHTAWETFLRGVGCNWLVCLAVWMSLAATGVSGKILAVFFPVMAFVAMGFDHVVANMFFLPAALFAGVEGANWGDTLTNWLLAGVGNLVGAVVFVGTSYWYLFLRDQPDAAPRTGSEPAERA</sequence>
<evidence type="ECO:0000256" key="6">
    <source>
        <dbReference type="ARBA" id="ARBA00049660"/>
    </source>
</evidence>
<feature type="transmembrane region" description="Helical" evidence="7">
    <location>
        <begin position="194"/>
        <end position="219"/>
    </location>
</feature>
<dbReference type="RefSeq" id="WP_075012513.1">
    <property type="nucleotide sequence ID" value="NZ_FOWE01000002.1"/>
</dbReference>
<proteinExistence type="inferred from homology"/>
<feature type="transmembrane region" description="Helical" evidence="7">
    <location>
        <begin position="61"/>
        <end position="85"/>
    </location>
</feature>
<accession>A0A1I5DYV0</accession>
<dbReference type="AlphaFoldDB" id="A0A1I5DYV0"/>
<feature type="transmembrane region" description="Helical" evidence="7">
    <location>
        <begin position="28"/>
        <end position="49"/>
    </location>
</feature>
<dbReference type="GO" id="GO:0005886">
    <property type="term" value="C:plasma membrane"/>
    <property type="evidence" value="ECO:0007669"/>
    <property type="project" value="TreeGrafter"/>
</dbReference>
<evidence type="ECO:0000256" key="4">
    <source>
        <dbReference type="ARBA" id="ARBA00022989"/>
    </source>
</evidence>
<keyword evidence="4 7" id="KW-1133">Transmembrane helix</keyword>
<dbReference type="FunFam" id="1.20.1080.10:FF:000011">
    <property type="entry name" value="Formate family transporter"/>
    <property type="match status" value="1"/>
</dbReference>
<dbReference type="InterPro" id="IPR023271">
    <property type="entry name" value="Aquaporin-like"/>
</dbReference>
<dbReference type="Gene3D" id="1.20.1080.10">
    <property type="entry name" value="Glycerol uptake facilitator protein"/>
    <property type="match status" value="1"/>
</dbReference>
<evidence type="ECO:0000256" key="3">
    <source>
        <dbReference type="ARBA" id="ARBA00022692"/>
    </source>
</evidence>
<name>A0A1I5DYV0_9ACTN</name>
<comment type="subcellular location">
    <subcellularLocation>
        <location evidence="1">Membrane</location>
        <topology evidence="1">Multi-pass membrane protein</topology>
    </subcellularLocation>
</comment>
<organism evidence="8 9">
    <name type="scientific">Geodermatophilus obscurus</name>
    <dbReference type="NCBI Taxonomy" id="1861"/>
    <lineage>
        <taxon>Bacteria</taxon>
        <taxon>Bacillati</taxon>
        <taxon>Actinomycetota</taxon>
        <taxon>Actinomycetes</taxon>
        <taxon>Geodermatophilales</taxon>
        <taxon>Geodermatophilaceae</taxon>
        <taxon>Geodermatophilus</taxon>
    </lineage>
</organism>